<reference evidence="2" key="1">
    <citation type="submission" date="2021-01" db="EMBL/GenBank/DDBJ databases">
        <authorList>
            <consortium name="Aspergillus chevalieri M1 genome sequencing consortium"/>
            <person name="Kazuki M."/>
            <person name="Futagami T."/>
        </authorList>
    </citation>
    <scope>NUCLEOTIDE SEQUENCE</scope>
    <source>
        <strain evidence="2">M1</strain>
    </source>
</reference>
<evidence type="ECO:0000313" key="2">
    <source>
        <dbReference type="EMBL" id="BCR90102.1"/>
    </source>
</evidence>
<proteinExistence type="predicted"/>
<feature type="region of interest" description="Disordered" evidence="1">
    <location>
        <begin position="65"/>
        <end position="84"/>
    </location>
</feature>
<evidence type="ECO:0000256" key="1">
    <source>
        <dbReference type="SAM" id="MobiDB-lite"/>
    </source>
</evidence>
<keyword evidence="3" id="KW-1185">Reference proteome</keyword>
<reference evidence="2" key="2">
    <citation type="submission" date="2021-02" db="EMBL/GenBank/DDBJ databases">
        <title>Aspergillus chevalieri M1 genome sequence.</title>
        <authorList>
            <person name="Kadooka C."/>
            <person name="Mori K."/>
            <person name="Futagami T."/>
        </authorList>
    </citation>
    <scope>NUCLEOTIDE SEQUENCE</scope>
    <source>
        <strain evidence="2">M1</strain>
    </source>
</reference>
<gene>
    <name evidence="2" type="ORF">ACHE_51300S</name>
</gene>
<dbReference type="EMBL" id="AP024420">
    <property type="protein sequence ID" value="BCR90102.1"/>
    <property type="molecule type" value="Genomic_DNA"/>
</dbReference>
<accession>A0A7R7VSP3</accession>
<dbReference type="GeneID" id="66984460"/>
<evidence type="ECO:0000313" key="3">
    <source>
        <dbReference type="Proteomes" id="UP000637239"/>
    </source>
</evidence>
<organism evidence="2 3">
    <name type="scientific">Aspergillus chevalieri</name>
    <name type="common">Eurotium chevalieri</name>
    <dbReference type="NCBI Taxonomy" id="182096"/>
    <lineage>
        <taxon>Eukaryota</taxon>
        <taxon>Fungi</taxon>
        <taxon>Dikarya</taxon>
        <taxon>Ascomycota</taxon>
        <taxon>Pezizomycotina</taxon>
        <taxon>Eurotiomycetes</taxon>
        <taxon>Eurotiomycetidae</taxon>
        <taxon>Eurotiales</taxon>
        <taxon>Aspergillaceae</taxon>
        <taxon>Aspergillus</taxon>
        <taxon>Aspergillus subgen. Aspergillus</taxon>
    </lineage>
</organism>
<dbReference type="AlphaFoldDB" id="A0A7R7VSP3"/>
<sequence>MARDSDVQVAPIECRTSSLAAVCEFCWMGELLSYEPNGGDNYLLAWLITCTRSLVAKSRLRFSGQSDNTNQPTGYGSERQATGTPPLMSFALVEAGDTYSEDKVVETGRMTHFTMLKGTVNSNGMDEVNVDCIEDTFLGQVAQTFSTHCTMTCSKCYACRRQLRPVI</sequence>
<feature type="compositionally biased region" description="Polar residues" evidence="1">
    <location>
        <begin position="65"/>
        <end position="83"/>
    </location>
</feature>
<protein>
    <submittedName>
        <fullName evidence="2">Uncharacterized protein</fullName>
    </submittedName>
</protein>
<dbReference type="Proteomes" id="UP000637239">
    <property type="component" value="Chromosome 5"/>
</dbReference>
<dbReference type="RefSeq" id="XP_043138624.1">
    <property type="nucleotide sequence ID" value="XM_043281113.1"/>
</dbReference>
<name>A0A7R7VSP3_ASPCH</name>
<dbReference type="KEGG" id="ache:ACHE_51300S"/>